<evidence type="ECO:0000259" key="7">
    <source>
        <dbReference type="Pfam" id="PF03176"/>
    </source>
</evidence>
<sequence length="725" mass="74880">MTRFLTLLGRSTAAHPWRTFAAWLVVAVAMVAAAGASGGTPQDDFNIDDAPAQAGVEQLREHFPASGAAGSSAQVVVHDPDGSVLSEESLATVNRELAEIEHVTSVSPPRVAESRSTALLGVVFDAPVTDPDLTGGAGLESLEAAVADAESAGALDGLQVEFGGELAAAGLEEVQGTGELVGVVVALLLMTIVLGTIVAAGLPLLMAILGLGVSAMGVTLLAAVTSVSTTAPTVAIMVGLGVGIDYALLLVTRQQEFLRAGVPVVEAAGRTAATAGRSVLFAGAIVLVSLMGLPLAGLPVYSSFGFATAIAVLSVAAAALTLVPALGGLLGRRLLPRRERRGLPPRRPRPARPPLSARWAAAVARRPVAWTLLAVTLLLALAAPTLDMRTWPRDVANNPAESTTRQAYEITAAEFGPGANGPLTVVVDRAAVGDAGVATTVERLRATEGVVAVTDPVVSPDGAVAVVEAQPAFGPSDERTPALLEQLRAELPDAVVTGNTAMFSDITVLLVDRILLVVGFVVLVSMLLLAMMFRSVLVPLKAAALNLLSIGAAYGVVIATFQWGWGTDLMGLDQAMPVSSWLPILMFAILFGLSMDYEVFLLSRIRERWLATGDAVGSVVHGVAATGRVISTAAAVMVAVFLGFATELDLVVRQLGFGMAVAVLLDATVVRLVLVPATMTMLGRRAWWIPAWLDRVLPTVEAEVDLPDGPVSEDAPVRHATLGAG</sequence>
<evidence type="ECO:0000256" key="3">
    <source>
        <dbReference type="ARBA" id="ARBA00022692"/>
    </source>
</evidence>
<dbReference type="InterPro" id="IPR050545">
    <property type="entry name" value="Mycobact_MmpL"/>
</dbReference>
<reference evidence="9" key="1">
    <citation type="journal article" date="2019" name="Int. J. Syst. Evol. Microbiol.">
        <title>The Global Catalogue of Microorganisms (GCM) 10K type strain sequencing project: providing services to taxonomists for standard genome sequencing and annotation.</title>
        <authorList>
            <consortium name="The Broad Institute Genomics Platform"/>
            <consortium name="The Broad Institute Genome Sequencing Center for Infectious Disease"/>
            <person name="Wu L."/>
            <person name="Ma J."/>
        </authorList>
    </citation>
    <scope>NUCLEOTIDE SEQUENCE [LARGE SCALE GENOMIC DNA]</scope>
    <source>
        <strain evidence="9">JCM 18127</strain>
    </source>
</reference>
<feature type="transmembrane region" description="Helical" evidence="6">
    <location>
        <begin position="657"/>
        <end position="675"/>
    </location>
</feature>
<evidence type="ECO:0000256" key="6">
    <source>
        <dbReference type="SAM" id="Phobius"/>
    </source>
</evidence>
<proteinExistence type="predicted"/>
<dbReference type="Proteomes" id="UP001500621">
    <property type="component" value="Unassembled WGS sequence"/>
</dbReference>
<feature type="transmembrane region" description="Helical" evidence="6">
    <location>
        <begin position="545"/>
        <end position="565"/>
    </location>
</feature>
<dbReference type="SUPFAM" id="SSF82866">
    <property type="entry name" value="Multidrug efflux transporter AcrB transmembrane domain"/>
    <property type="match status" value="2"/>
</dbReference>
<evidence type="ECO:0000256" key="5">
    <source>
        <dbReference type="ARBA" id="ARBA00023136"/>
    </source>
</evidence>
<feature type="transmembrane region" description="Helical" evidence="6">
    <location>
        <begin position="580"/>
        <end position="602"/>
    </location>
</feature>
<keyword evidence="3 6" id="KW-0812">Transmembrane</keyword>
<gene>
    <name evidence="8" type="ORF">GCM10023226_05610</name>
</gene>
<comment type="caution">
    <text evidence="8">The sequence shown here is derived from an EMBL/GenBank/DDBJ whole genome shotgun (WGS) entry which is preliminary data.</text>
</comment>
<dbReference type="PANTHER" id="PTHR33406">
    <property type="entry name" value="MEMBRANE PROTEIN MJ1562-RELATED"/>
    <property type="match status" value="1"/>
</dbReference>
<accession>A0ABP8VU80</accession>
<name>A0ABP8VU80_9ACTN</name>
<comment type="subcellular location">
    <subcellularLocation>
        <location evidence="1">Cell membrane</location>
        <topology evidence="1">Multi-pass membrane protein</topology>
    </subcellularLocation>
</comment>
<evidence type="ECO:0000256" key="4">
    <source>
        <dbReference type="ARBA" id="ARBA00022989"/>
    </source>
</evidence>
<keyword evidence="4 6" id="KW-1133">Transmembrane helix</keyword>
<evidence type="ECO:0000313" key="8">
    <source>
        <dbReference type="EMBL" id="GAA4671844.1"/>
    </source>
</evidence>
<dbReference type="RefSeq" id="WP_345262527.1">
    <property type="nucleotide sequence ID" value="NZ_BAABIM010000001.1"/>
</dbReference>
<feature type="domain" description="Membrane transport protein MMPL" evidence="7">
    <location>
        <begin position="403"/>
        <end position="689"/>
    </location>
</feature>
<dbReference type="PANTHER" id="PTHR33406:SF13">
    <property type="entry name" value="MEMBRANE PROTEIN YDFJ"/>
    <property type="match status" value="1"/>
</dbReference>
<dbReference type="Pfam" id="PF03176">
    <property type="entry name" value="MMPL"/>
    <property type="match status" value="2"/>
</dbReference>
<feature type="transmembrane region" description="Helical" evidence="6">
    <location>
        <begin position="233"/>
        <end position="251"/>
    </location>
</feature>
<feature type="transmembrane region" description="Helical" evidence="6">
    <location>
        <begin position="207"/>
        <end position="227"/>
    </location>
</feature>
<dbReference type="EMBL" id="BAABIM010000001">
    <property type="protein sequence ID" value="GAA4671844.1"/>
    <property type="molecule type" value="Genomic_DNA"/>
</dbReference>
<feature type="transmembrane region" description="Helical" evidence="6">
    <location>
        <begin position="304"/>
        <end position="331"/>
    </location>
</feature>
<feature type="transmembrane region" description="Helical" evidence="6">
    <location>
        <begin position="180"/>
        <end position="200"/>
    </location>
</feature>
<protein>
    <submittedName>
        <fullName evidence="8">MMPL family transporter</fullName>
    </submittedName>
</protein>
<feature type="transmembrane region" description="Helical" evidence="6">
    <location>
        <begin position="20"/>
        <end position="39"/>
    </location>
</feature>
<keyword evidence="9" id="KW-1185">Reference proteome</keyword>
<evidence type="ECO:0000256" key="1">
    <source>
        <dbReference type="ARBA" id="ARBA00004651"/>
    </source>
</evidence>
<keyword evidence="5 6" id="KW-0472">Membrane</keyword>
<feature type="transmembrane region" description="Helical" evidence="6">
    <location>
        <begin position="279"/>
        <end position="298"/>
    </location>
</feature>
<dbReference type="InterPro" id="IPR004869">
    <property type="entry name" value="MMPL_dom"/>
</dbReference>
<feature type="domain" description="Membrane transport protein MMPL" evidence="7">
    <location>
        <begin position="45"/>
        <end position="369"/>
    </location>
</feature>
<keyword evidence="2" id="KW-1003">Cell membrane</keyword>
<feature type="transmembrane region" description="Helical" evidence="6">
    <location>
        <begin position="514"/>
        <end position="533"/>
    </location>
</feature>
<feature type="transmembrane region" description="Helical" evidence="6">
    <location>
        <begin position="623"/>
        <end position="645"/>
    </location>
</feature>
<organism evidence="8 9">
    <name type="scientific">Nocardioides nanhaiensis</name>
    <dbReference type="NCBI Taxonomy" id="1476871"/>
    <lineage>
        <taxon>Bacteria</taxon>
        <taxon>Bacillati</taxon>
        <taxon>Actinomycetota</taxon>
        <taxon>Actinomycetes</taxon>
        <taxon>Propionibacteriales</taxon>
        <taxon>Nocardioidaceae</taxon>
        <taxon>Nocardioides</taxon>
    </lineage>
</organism>
<feature type="transmembrane region" description="Helical" evidence="6">
    <location>
        <begin position="368"/>
        <end position="386"/>
    </location>
</feature>
<dbReference type="Gene3D" id="1.20.1640.10">
    <property type="entry name" value="Multidrug efflux transporter AcrB transmembrane domain"/>
    <property type="match status" value="2"/>
</dbReference>
<evidence type="ECO:0000313" key="9">
    <source>
        <dbReference type="Proteomes" id="UP001500621"/>
    </source>
</evidence>
<evidence type="ECO:0000256" key="2">
    <source>
        <dbReference type="ARBA" id="ARBA00022475"/>
    </source>
</evidence>